<dbReference type="AlphaFoldDB" id="A0A251UXA9"/>
<gene>
    <name evidence="1" type="ORF">HannXRQ_Chr04g0095041</name>
</gene>
<accession>A0A251UXA9</accession>
<name>A0A251UXA9_HELAN</name>
<evidence type="ECO:0000313" key="1">
    <source>
        <dbReference type="EMBL" id="OTG26981.1"/>
    </source>
</evidence>
<dbReference type="PANTHER" id="PTHR47150">
    <property type="entry name" value="OS12G0169200 PROTEIN"/>
    <property type="match status" value="1"/>
</dbReference>
<dbReference type="InParanoid" id="A0A251UXA9"/>
<dbReference type="Proteomes" id="UP000215914">
    <property type="component" value="Chromosome 4"/>
</dbReference>
<sequence length="114" mass="13712">MKDYFDAAPVHGPNVFRRRFRMSQRLFLRINNDLENTYDFFKQRMDARGYLGFTSIQKVTSALRVLAYGNTYDINDDYLKMAEKTTRDTLEHFCYVIWKTLFEKPHLERPSKNI</sequence>
<dbReference type="OMA" id="CLLYTDY"/>
<protein>
    <submittedName>
        <fullName evidence="1">Uncharacterized protein</fullName>
    </submittedName>
</protein>
<dbReference type="EMBL" id="CM007893">
    <property type="protein sequence ID" value="OTG26981.1"/>
    <property type="molecule type" value="Genomic_DNA"/>
</dbReference>
<dbReference type="PANTHER" id="PTHR47150:SF5">
    <property type="entry name" value="OS07G0546750 PROTEIN"/>
    <property type="match status" value="1"/>
</dbReference>
<proteinExistence type="predicted"/>
<organism evidence="1 2">
    <name type="scientific">Helianthus annuus</name>
    <name type="common">Common sunflower</name>
    <dbReference type="NCBI Taxonomy" id="4232"/>
    <lineage>
        <taxon>Eukaryota</taxon>
        <taxon>Viridiplantae</taxon>
        <taxon>Streptophyta</taxon>
        <taxon>Embryophyta</taxon>
        <taxon>Tracheophyta</taxon>
        <taxon>Spermatophyta</taxon>
        <taxon>Magnoliopsida</taxon>
        <taxon>eudicotyledons</taxon>
        <taxon>Gunneridae</taxon>
        <taxon>Pentapetalae</taxon>
        <taxon>asterids</taxon>
        <taxon>campanulids</taxon>
        <taxon>Asterales</taxon>
        <taxon>Asteraceae</taxon>
        <taxon>Asteroideae</taxon>
        <taxon>Heliantheae alliance</taxon>
        <taxon>Heliantheae</taxon>
        <taxon>Helianthus</taxon>
    </lineage>
</organism>
<reference evidence="2" key="1">
    <citation type="journal article" date="2017" name="Nature">
        <title>The sunflower genome provides insights into oil metabolism, flowering and Asterid evolution.</title>
        <authorList>
            <person name="Badouin H."/>
            <person name="Gouzy J."/>
            <person name="Grassa C.J."/>
            <person name="Murat F."/>
            <person name="Staton S.E."/>
            <person name="Cottret L."/>
            <person name="Lelandais-Briere C."/>
            <person name="Owens G.L."/>
            <person name="Carrere S."/>
            <person name="Mayjonade B."/>
            <person name="Legrand L."/>
            <person name="Gill N."/>
            <person name="Kane N.C."/>
            <person name="Bowers J.E."/>
            <person name="Hubner S."/>
            <person name="Bellec A."/>
            <person name="Berard A."/>
            <person name="Berges H."/>
            <person name="Blanchet N."/>
            <person name="Boniface M.C."/>
            <person name="Brunel D."/>
            <person name="Catrice O."/>
            <person name="Chaidir N."/>
            <person name="Claudel C."/>
            <person name="Donnadieu C."/>
            <person name="Faraut T."/>
            <person name="Fievet G."/>
            <person name="Helmstetter N."/>
            <person name="King M."/>
            <person name="Knapp S.J."/>
            <person name="Lai Z."/>
            <person name="Le Paslier M.C."/>
            <person name="Lippi Y."/>
            <person name="Lorenzon L."/>
            <person name="Mandel J.R."/>
            <person name="Marage G."/>
            <person name="Marchand G."/>
            <person name="Marquand E."/>
            <person name="Bret-Mestries E."/>
            <person name="Morien E."/>
            <person name="Nambeesan S."/>
            <person name="Nguyen T."/>
            <person name="Pegot-Espagnet P."/>
            <person name="Pouilly N."/>
            <person name="Raftis F."/>
            <person name="Sallet E."/>
            <person name="Schiex T."/>
            <person name="Thomas J."/>
            <person name="Vandecasteele C."/>
            <person name="Vares D."/>
            <person name="Vear F."/>
            <person name="Vautrin S."/>
            <person name="Crespi M."/>
            <person name="Mangin B."/>
            <person name="Burke J.M."/>
            <person name="Salse J."/>
            <person name="Munos S."/>
            <person name="Vincourt P."/>
            <person name="Rieseberg L.H."/>
            <person name="Langlade N.B."/>
        </authorList>
    </citation>
    <scope>NUCLEOTIDE SEQUENCE [LARGE SCALE GENOMIC DNA]</scope>
    <source>
        <strain evidence="2">cv. SF193</strain>
    </source>
</reference>
<keyword evidence="2" id="KW-1185">Reference proteome</keyword>
<evidence type="ECO:0000313" key="2">
    <source>
        <dbReference type="Proteomes" id="UP000215914"/>
    </source>
</evidence>